<protein>
    <submittedName>
        <fullName evidence="1">Uncharacterized protein m682L</fullName>
    </submittedName>
</protein>
<evidence type="ECO:0000313" key="1">
    <source>
        <dbReference type="EMBL" id="ABT14236.1"/>
    </source>
</evidence>
<organism evidence="1 2">
    <name type="scientific">Paramecium bursaria Chlorella virus MT325</name>
    <name type="common">PBCV-MT325</name>
    <dbReference type="NCBI Taxonomy" id="346932"/>
    <lineage>
        <taxon>Viruses</taxon>
        <taxon>Varidnaviria</taxon>
        <taxon>Bamfordvirae</taxon>
        <taxon>Nucleocytoviricota</taxon>
        <taxon>Megaviricetes</taxon>
        <taxon>Algavirales</taxon>
        <taxon>Phycodnaviridae</taxon>
        <taxon>Chlorovirus</taxon>
        <taxon>Chlorovirus conductrix</taxon>
        <taxon>Paramecium bursaria Chlorella virus A1</taxon>
    </lineage>
</organism>
<proteinExistence type="predicted"/>
<gene>
    <name evidence="1" type="primary">m682L</name>
    <name evidence="1" type="ORF">MT325_m682L</name>
</gene>
<evidence type="ECO:0000313" key="2">
    <source>
        <dbReference type="Proteomes" id="UP000246715"/>
    </source>
</evidence>
<name>A7IV62_PBCVM</name>
<accession>A7IV62</accession>
<reference evidence="1 2" key="1">
    <citation type="journal article" date="2007" name="Virology">
        <title>Sequence and annotation of the 314-kb MT325 and the 321-kb FR483 viruses that infect Chlorella Pbi.</title>
        <authorList>
            <person name="Fitzgerald L.A."/>
            <person name="Graves M.V."/>
            <person name="Li X."/>
            <person name="Feldblyum T."/>
            <person name="Hartigan J."/>
            <person name="Van Etten J.L."/>
        </authorList>
    </citation>
    <scope>NUCLEOTIDE SEQUENCE [LARGE SCALE GENOMIC DNA]</scope>
    <source>
        <strain evidence="1 2">MT325</strain>
    </source>
</reference>
<sequence length="69" mass="7907">MLLETGMGHAVWHRMLCVLCFAERTISSDGMCIKTNILRYSLPDVKISYYVVHIESMPTRCQELQCQGV</sequence>
<dbReference type="EMBL" id="DQ491001">
    <property type="protein sequence ID" value="ABT14236.1"/>
    <property type="molecule type" value="Genomic_DNA"/>
</dbReference>
<dbReference type="Proteomes" id="UP000246715">
    <property type="component" value="Segment"/>
</dbReference>
<organismHost>
    <name type="scientific">Paramecium bursaria</name>
    <dbReference type="NCBI Taxonomy" id="74790"/>
</organismHost>